<evidence type="ECO:0000259" key="6">
    <source>
        <dbReference type="Pfam" id="PF08281"/>
    </source>
</evidence>
<proteinExistence type="inferred from homology"/>
<gene>
    <name evidence="7" type="ORF">HHU12_08870</name>
</gene>
<dbReference type="InterPro" id="IPR014284">
    <property type="entry name" value="RNA_pol_sigma-70_dom"/>
</dbReference>
<dbReference type="EMBL" id="JABANE010000018">
    <property type="protein sequence ID" value="NME68070.1"/>
    <property type="molecule type" value="Genomic_DNA"/>
</dbReference>
<dbReference type="InterPro" id="IPR013325">
    <property type="entry name" value="RNA_pol_sigma_r2"/>
</dbReference>
<dbReference type="GO" id="GO:0016987">
    <property type="term" value="F:sigma factor activity"/>
    <property type="evidence" value="ECO:0007669"/>
    <property type="project" value="UniProtKB-KW"/>
</dbReference>
<dbReference type="Pfam" id="PF08281">
    <property type="entry name" value="Sigma70_r4_2"/>
    <property type="match status" value="1"/>
</dbReference>
<dbReference type="Pfam" id="PF04542">
    <property type="entry name" value="Sigma70_r2"/>
    <property type="match status" value="1"/>
</dbReference>
<name>A0A7X9RT54_9BACT</name>
<evidence type="ECO:0000256" key="3">
    <source>
        <dbReference type="ARBA" id="ARBA00023082"/>
    </source>
</evidence>
<dbReference type="InterPro" id="IPR007627">
    <property type="entry name" value="RNA_pol_sigma70_r2"/>
</dbReference>
<keyword evidence="3" id="KW-0731">Sigma factor</keyword>
<dbReference type="PANTHER" id="PTHR43133:SF62">
    <property type="entry name" value="RNA POLYMERASE SIGMA FACTOR SIGZ"/>
    <property type="match status" value="1"/>
</dbReference>
<dbReference type="RefSeq" id="WP_169656382.1">
    <property type="nucleotide sequence ID" value="NZ_JABANE010000018.1"/>
</dbReference>
<keyword evidence="4" id="KW-0804">Transcription</keyword>
<evidence type="ECO:0000259" key="5">
    <source>
        <dbReference type="Pfam" id="PF04542"/>
    </source>
</evidence>
<dbReference type="InterPro" id="IPR039425">
    <property type="entry name" value="RNA_pol_sigma-70-like"/>
</dbReference>
<dbReference type="SUPFAM" id="SSF88946">
    <property type="entry name" value="Sigma2 domain of RNA polymerase sigma factors"/>
    <property type="match status" value="1"/>
</dbReference>
<reference evidence="7 8" key="1">
    <citation type="submission" date="2020-04" db="EMBL/GenBank/DDBJ databases">
        <title>Flammeovirga sp. SR4, a novel species isolated from seawater.</title>
        <authorList>
            <person name="Wang X."/>
        </authorList>
    </citation>
    <scope>NUCLEOTIDE SEQUENCE [LARGE SCALE GENOMIC DNA]</scope>
    <source>
        <strain evidence="7 8">ATCC 23126</strain>
    </source>
</reference>
<dbReference type="GO" id="GO:0006352">
    <property type="term" value="P:DNA-templated transcription initiation"/>
    <property type="evidence" value="ECO:0007669"/>
    <property type="project" value="InterPro"/>
</dbReference>
<keyword evidence="2" id="KW-0805">Transcription regulation</keyword>
<keyword evidence="8" id="KW-1185">Reference proteome</keyword>
<feature type="domain" description="RNA polymerase sigma-70 region 2" evidence="5">
    <location>
        <begin position="10"/>
        <end position="72"/>
    </location>
</feature>
<dbReference type="InterPro" id="IPR036388">
    <property type="entry name" value="WH-like_DNA-bd_sf"/>
</dbReference>
<feature type="domain" description="RNA polymerase sigma factor 70 region 4 type 2" evidence="6">
    <location>
        <begin position="106"/>
        <end position="152"/>
    </location>
</feature>
<organism evidence="7 8">
    <name type="scientific">Flammeovirga aprica JL-4</name>
    <dbReference type="NCBI Taxonomy" id="694437"/>
    <lineage>
        <taxon>Bacteria</taxon>
        <taxon>Pseudomonadati</taxon>
        <taxon>Bacteroidota</taxon>
        <taxon>Cytophagia</taxon>
        <taxon>Cytophagales</taxon>
        <taxon>Flammeovirgaceae</taxon>
        <taxon>Flammeovirga</taxon>
    </lineage>
</organism>
<evidence type="ECO:0000313" key="8">
    <source>
        <dbReference type="Proteomes" id="UP000576082"/>
    </source>
</evidence>
<dbReference type="GO" id="GO:0003677">
    <property type="term" value="F:DNA binding"/>
    <property type="evidence" value="ECO:0007669"/>
    <property type="project" value="InterPro"/>
</dbReference>
<dbReference type="Gene3D" id="1.10.1740.10">
    <property type="match status" value="1"/>
</dbReference>
<evidence type="ECO:0000256" key="2">
    <source>
        <dbReference type="ARBA" id="ARBA00023015"/>
    </source>
</evidence>
<dbReference type="InterPro" id="IPR013249">
    <property type="entry name" value="RNA_pol_sigma70_r4_t2"/>
</dbReference>
<accession>A0A7X9RT54</accession>
<dbReference type="Proteomes" id="UP000576082">
    <property type="component" value="Unassembled WGS sequence"/>
</dbReference>
<dbReference type="NCBIfam" id="TIGR02937">
    <property type="entry name" value="sigma70-ECF"/>
    <property type="match status" value="1"/>
</dbReference>
<dbReference type="InterPro" id="IPR013324">
    <property type="entry name" value="RNA_pol_sigma_r3/r4-like"/>
</dbReference>
<dbReference type="AlphaFoldDB" id="A0A7X9RT54"/>
<comment type="similarity">
    <text evidence="1">Belongs to the sigma-70 factor family. ECF subfamily.</text>
</comment>
<evidence type="ECO:0000256" key="4">
    <source>
        <dbReference type="ARBA" id="ARBA00023163"/>
    </source>
</evidence>
<dbReference type="CDD" id="cd06171">
    <property type="entry name" value="Sigma70_r4"/>
    <property type="match status" value="1"/>
</dbReference>
<evidence type="ECO:0000256" key="1">
    <source>
        <dbReference type="ARBA" id="ARBA00010641"/>
    </source>
</evidence>
<comment type="caution">
    <text evidence="7">The sequence shown here is derived from an EMBL/GenBank/DDBJ whole genome shotgun (WGS) entry which is preliminary data.</text>
</comment>
<dbReference type="PANTHER" id="PTHR43133">
    <property type="entry name" value="RNA POLYMERASE ECF-TYPE SIGMA FACTO"/>
    <property type="match status" value="1"/>
</dbReference>
<dbReference type="Gene3D" id="1.10.10.10">
    <property type="entry name" value="Winged helix-like DNA-binding domain superfamily/Winged helix DNA-binding domain"/>
    <property type="match status" value="1"/>
</dbReference>
<evidence type="ECO:0000313" key="7">
    <source>
        <dbReference type="EMBL" id="NME68070.1"/>
    </source>
</evidence>
<protein>
    <submittedName>
        <fullName evidence="7">Sigma-70 family RNA polymerase sigma factor</fullName>
    </submittedName>
</protein>
<dbReference type="SUPFAM" id="SSF88659">
    <property type="entry name" value="Sigma3 and sigma4 domains of RNA polymerase sigma factors"/>
    <property type="match status" value="1"/>
</dbReference>
<sequence length="180" mass="21223">MNTKDIWNNFHQELEGFITSKVNEKDEVQDILQDVFIKIHEKKALLKDEKQLGSWIYQITRNSIIDFYRKRKQNSTFDVDQMDLPQEFDDTDSNLQACEACVKPFILQLPEKYQDVLMKVTYQRVSQKEYAHQHQLSYSAVKSRVQRGREQLKHSFETCCTQVDDGFGNITFDCKSGNCH</sequence>